<reference evidence="16 17" key="1">
    <citation type="submission" date="2018-08" db="EMBL/GenBank/DDBJ databases">
        <title>A genome reference for cultivated species of the human gut microbiota.</title>
        <authorList>
            <person name="Zou Y."/>
            <person name="Xue W."/>
            <person name="Luo G."/>
        </authorList>
    </citation>
    <scope>NUCLEOTIDE SEQUENCE [LARGE SCALE GENOMIC DNA]</scope>
    <source>
        <strain evidence="16 17">AF24-4</strain>
    </source>
</reference>
<dbReference type="PANTHER" id="PTHR11070">
    <property type="entry name" value="UVRD / RECB / PCRA DNA HELICASE FAMILY MEMBER"/>
    <property type="match status" value="1"/>
</dbReference>
<evidence type="ECO:0000256" key="9">
    <source>
        <dbReference type="ARBA" id="ARBA00034808"/>
    </source>
</evidence>
<dbReference type="RefSeq" id="WP_118126962.1">
    <property type="nucleotide sequence ID" value="NZ_DAWELG010000051.1"/>
</dbReference>
<evidence type="ECO:0000256" key="13">
    <source>
        <dbReference type="SAM" id="MobiDB-lite"/>
    </source>
</evidence>
<dbReference type="GO" id="GO:0043138">
    <property type="term" value="F:3'-5' DNA helicase activity"/>
    <property type="evidence" value="ECO:0007669"/>
    <property type="project" value="UniProtKB-EC"/>
</dbReference>
<feature type="compositionally biased region" description="Polar residues" evidence="13">
    <location>
        <begin position="675"/>
        <end position="685"/>
    </location>
</feature>
<dbReference type="CDD" id="cd17932">
    <property type="entry name" value="DEXQc_UvrD"/>
    <property type="match status" value="1"/>
</dbReference>
<keyword evidence="6" id="KW-0238">DNA-binding</keyword>
<accession>A0A412FDT2</accession>
<dbReference type="AlphaFoldDB" id="A0A412FDT2"/>
<feature type="binding site" evidence="11">
    <location>
        <begin position="33"/>
        <end position="40"/>
    </location>
    <ligand>
        <name>ATP</name>
        <dbReference type="ChEBI" id="CHEBI:30616"/>
    </ligand>
</feature>
<evidence type="ECO:0000256" key="12">
    <source>
        <dbReference type="SAM" id="Coils"/>
    </source>
</evidence>
<dbReference type="EC" id="5.6.2.4" evidence="9"/>
<keyword evidence="5 11" id="KW-0067">ATP-binding</keyword>
<evidence type="ECO:0000256" key="5">
    <source>
        <dbReference type="ARBA" id="ARBA00022840"/>
    </source>
</evidence>
<dbReference type="PANTHER" id="PTHR11070:SF2">
    <property type="entry name" value="ATP-DEPENDENT DNA HELICASE SRS2"/>
    <property type="match status" value="1"/>
</dbReference>
<evidence type="ECO:0000256" key="2">
    <source>
        <dbReference type="ARBA" id="ARBA00022741"/>
    </source>
</evidence>
<keyword evidence="12" id="KW-0175">Coiled coil</keyword>
<dbReference type="Pfam" id="PF13361">
    <property type="entry name" value="UvrD_C"/>
    <property type="match status" value="1"/>
</dbReference>
<evidence type="ECO:0000259" key="14">
    <source>
        <dbReference type="PROSITE" id="PS51198"/>
    </source>
</evidence>
<comment type="catalytic activity">
    <reaction evidence="10">
        <text>ATP + H2O = ADP + phosphate + H(+)</text>
        <dbReference type="Rhea" id="RHEA:13065"/>
        <dbReference type="ChEBI" id="CHEBI:15377"/>
        <dbReference type="ChEBI" id="CHEBI:15378"/>
        <dbReference type="ChEBI" id="CHEBI:30616"/>
        <dbReference type="ChEBI" id="CHEBI:43474"/>
        <dbReference type="ChEBI" id="CHEBI:456216"/>
        <dbReference type="EC" id="5.6.2.4"/>
    </reaction>
</comment>
<evidence type="ECO:0000259" key="15">
    <source>
        <dbReference type="PROSITE" id="PS51217"/>
    </source>
</evidence>
<dbReference type="PROSITE" id="PS51217">
    <property type="entry name" value="UVRD_HELICASE_CTER"/>
    <property type="match status" value="1"/>
</dbReference>
<dbReference type="InterPro" id="IPR014017">
    <property type="entry name" value="DNA_helicase_UvrD-like_C"/>
</dbReference>
<organism evidence="16 17">
    <name type="scientific">Roseburia inulinivorans</name>
    <dbReference type="NCBI Taxonomy" id="360807"/>
    <lineage>
        <taxon>Bacteria</taxon>
        <taxon>Bacillati</taxon>
        <taxon>Bacillota</taxon>
        <taxon>Clostridia</taxon>
        <taxon>Lachnospirales</taxon>
        <taxon>Lachnospiraceae</taxon>
        <taxon>Roseburia</taxon>
    </lineage>
</organism>
<evidence type="ECO:0000256" key="10">
    <source>
        <dbReference type="ARBA" id="ARBA00048988"/>
    </source>
</evidence>
<sequence length="741" mass="85502">MKFKENYTQQLQRLNEYQKAAVFDESSACLVNANVGSGKTTVLITKVMYLHYEKQIPYEQMVVLTFTNKAADEIKERLYALEPEITEEQLWGFGTFHSVCLTMLKKMLPVEKLGYTKEFMVLDPDEELEMAEQLILTYQLKIKYKNRLKKRLEQKNSKYQDDIEKLKALLKEEKIRQDKMTFDELLENTCKLVKMSAEIEEVSKKNANLQDNENTRMQDISWIIVDEVQDSDEKQLELIDCLKKPQTCFFAVGDPNQVIYSWRGSAFHIFYQLKTKYQATELTLPVNYRSSSEILAVARCFMQQGGTLQGGRESGDKIQIRNMYDPFQEADYLAGTIRELHASGLPYREIAVFYRLQNQSEIFEHVFEKEGIPFEVSLKKTVKDIPVLDWLIKVLRFSVNPKDKSSGIAVLADKRYGLGMSVKEAEKAIDSLCETRKMQIETPQSEKKKIKSDIRKQMRGFSQAYFNAQSTTAENLWSYFSLENHLHPTTASYVEDRTCVMDFLERMTIYQKEQQKNVVEGFSEFLNMASLYGTNILKKEIHNENDTVKLMTLHASKGLEFSHVFITGVNYGLIPLQTKSFEEEEEEQRLFFVGITRAKEHLELSYYTSPGQYRAAPGPSRYLRMIPGNLIEGQEKERESSATHLQDLKRQILAERANQSEHIELQEAGKISGGKNPSANTGTKNISVGNEAVTTQKRRVRHPKYGTGSVVREDDMMITVDFDDYGEKELMKMFGGLEELP</sequence>
<dbReference type="InterPro" id="IPR027417">
    <property type="entry name" value="P-loop_NTPase"/>
</dbReference>
<evidence type="ECO:0000313" key="17">
    <source>
        <dbReference type="Proteomes" id="UP000285820"/>
    </source>
</evidence>
<evidence type="ECO:0000313" key="16">
    <source>
        <dbReference type="EMBL" id="RGR66286.1"/>
    </source>
</evidence>
<dbReference type="Gene3D" id="1.10.10.160">
    <property type="match status" value="1"/>
</dbReference>
<evidence type="ECO:0000256" key="11">
    <source>
        <dbReference type="PROSITE-ProRule" id="PRU00560"/>
    </source>
</evidence>
<feature type="region of interest" description="Disordered" evidence="13">
    <location>
        <begin position="666"/>
        <end position="685"/>
    </location>
</feature>
<keyword evidence="7" id="KW-0413">Isomerase</keyword>
<dbReference type="Gene3D" id="3.40.50.300">
    <property type="entry name" value="P-loop containing nucleotide triphosphate hydrolases"/>
    <property type="match status" value="2"/>
</dbReference>
<dbReference type="Proteomes" id="UP000285820">
    <property type="component" value="Unassembled WGS sequence"/>
</dbReference>
<feature type="domain" description="UvrD-like helicase ATP-binding" evidence="14">
    <location>
        <begin position="12"/>
        <end position="291"/>
    </location>
</feature>
<evidence type="ECO:0000256" key="3">
    <source>
        <dbReference type="ARBA" id="ARBA00022801"/>
    </source>
</evidence>
<dbReference type="EMBL" id="QRUN01000024">
    <property type="protein sequence ID" value="RGR66286.1"/>
    <property type="molecule type" value="Genomic_DNA"/>
</dbReference>
<dbReference type="GO" id="GO:0000725">
    <property type="term" value="P:recombinational repair"/>
    <property type="evidence" value="ECO:0007669"/>
    <property type="project" value="TreeGrafter"/>
</dbReference>
<dbReference type="Pfam" id="PF00580">
    <property type="entry name" value="UvrD-helicase"/>
    <property type="match status" value="1"/>
</dbReference>
<proteinExistence type="inferred from homology"/>
<gene>
    <name evidence="16" type="ORF">DWY29_13360</name>
</gene>
<evidence type="ECO:0000256" key="8">
    <source>
        <dbReference type="ARBA" id="ARBA00034617"/>
    </source>
</evidence>
<dbReference type="InterPro" id="IPR013986">
    <property type="entry name" value="DExx_box_DNA_helicase_dom_sf"/>
</dbReference>
<name>A0A412FDT2_9FIRM</name>
<evidence type="ECO:0000256" key="4">
    <source>
        <dbReference type="ARBA" id="ARBA00022806"/>
    </source>
</evidence>
<comment type="caution">
    <text evidence="16">The sequence shown here is derived from an EMBL/GenBank/DDBJ whole genome shotgun (WGS) entry which is preliminary data.</text>
</comment>
<evidence type="ECO:0000256" key="1">
    <source>
        <dbReference type="ARBA" id="ARBA00009922"/>
    </source>
</evidence>
<keyword evidence="4 11" id="KW-0347">Helicase</keyword>
<dbReference type="InterPro" id="IPR014016">
    <property type="entry name" value="UvrD-like_ATP-bd"/>
</dbReference>
<dbReference type="InterPro" id="IPR000212">
    <property type="entry name" value="DNA_helicase_UvrD/REP"/>
</dbReference>
<dbReference type="Gene3D" id="1.10.486.10">
    <property type="entry name" value="PCRA, domain 4"/>
    <property type="match status" value="1"/>
</dbReference>
<feature type="coiled-coil region" evidence="12">
    <location>
        <begin position="142"/>
        <end position="212"/>
    </location>
</feature>
<evidence type="ECO:0000256" key="6">
    <source>
        <dbReference type="ARBA" id="ARBA00023125"/>
    </source>
</evidence>
<keyword evidence="2 11" id="KW-0547">Nucleotide-binding</keyword>
<dbReference type="SUPFAM" id="SSF52540">
    <property type="entry name" value="P-loop containing nucleoside triphosphate hydrolases"/>
    <property type="match status" value="1"/>
</dbReference>
<dbReference type="GO" id="GO:0005524">
    <property type="term" value="F:ATP binding"/>
    <property type="evidence" value="ECO:0007669"/>
    <property type="project" value="UniProtKB-UniRule"/>
</dbReference>
<comment type="similarity">
    <text evidence="1">Belongs to the helicase family. UvrD subfamily.</text>
</comment>
<comment type="catalytic activity">
    <reaction evidence="8">
        <text>Couples ATP hydrolysis with the unwinding of duplex DNA by translocating in the 3'-5' direction.</text>
        <dbReference type="EC" id="5.6.2.4"/>
    </reaction>
</comment>
<protein>
    <recommendedName>
        <fullName evidence="9">DNA 3'-5' helicase</fullName>
        <ecNumber evidence="9">5.6.2.4</ecNumber>
    </recommendedName>
</protein>
<dbReference type="GO" id="GO:0016887">
    <property type="term" value="F:ATP hydrolysis activity"/>
    <property type="evidence" value="ECO:0007669"/>
    <property type="project" value="RHEA"/>
</dbReference>
<evidence type="ECO:0000256" key="7">
    <source>
        <dbReference type="ARBA" id="ARBA00023235"/>
    </source>
</evidence>
<keyword evidence="3 11" id="KW-0378">Hydrolase</keyword>
<dbReference type="PROSITE" id="PS51198">
    <property type="entry name" value="UVRD_HELICASE_ATP_BIND"/>
    <property type="match status" value="1"/>
</dbReference>
<dbReference type="GO" id="GO:0003677">
    <property type="term" value="F:DNA binding"/>
    <property type="evidence" value="ECO:0007669"/>
    <property type="project" value="UniProtKB-KW"/>
</dbReference>
<feature type="domain" description="UvrD-like helicase C-terminal" evidence="15">
    <location>
        <begin position="287"/>
        <end position="558"/>
    </location>
</feature>